<feature type="region of interest" description="Disordered" evidence="1">
    <location>
        <begin position="156"/>
        <end position="183"/>
    </location>
</feature>
<dbReference type="Proteomes" id="UP000735302">
    <property type="component" value="Unassembled WGS sequence"/>
</dbReference>
<organism evidence="2 3">
    <name type="scientific">Plakobranchus ocellatus</name>
    <dbReference type="NCBI Taxonomy" id="259542"/>
    <lineage>
        <taxon>Eukaryota</taxon>
        <taxon>Metazoa</taxon>
        <taxon>Spiralia</taxon>
        <taxon>Lophotrochozoa</taxon>
        <taxon>Mollusca</taxon>
        <taxon>Gastropoda</taxon>
        <taxon>Heterobranchia</taxon>
        <taxon>Euthyneura</taxon>
        <taxon>Panpulmonata</taxon>
        <taxon>Sacoglossa</taxon>
        <taxon>Placobranchoidea</taxon>
        <taxon>Plakobranchidae</taxon>
        <taxon>Plakobranchus</taxon>
    </lineage>
</organism>
<keyword evidence="3" id="KW-1185">Reference proteome</keyword>
<accession>A0AAV4DDT4</accession>
<name>A0AAV4DDT4_9GAST</name>
<evidence type="ECO:0000256" key="1">
    <source>
        <dbReference type="SAM" id="MobiDB-lite"/>
    </source>
</evidence>
<feature type="region of interest" description="Disordered" evidence="1">
    <location>
        <begin position="1"/>
        <end position="63"/>
    </location>
</feature>
<dbReference type="AlphaFoldDB" id="A0AAV4DDT4"/>
<evidence type="ECO:0000313" key="3">
    <source>
        <dbReference type="Proteomes" id="UP000735302"/>
    </source>
</evidence>
<sequence>MAPPQRGDIRLSAPSAQCVGGGFELTTERPMQISGKLSIVPRPPRAGPDQELQKGGVPWGPQQGDHWLSCPPSSQGAGGGTRFPAERSPIGLREIYQKNERGKKTNESVLEEVKLERSIIKTTRRRQLEFPRHICRHKSLERLAITGKIEGIRSKDFGVKQSTNSTSTSSTTSREEGGGGVGGTVACESALRSAVTLLSRVRAPPSAPRPDGGPKSLRLPCRGLAIYKNPTETLVCREVFLLFL</sequence>
<protein>
    <submittedName>
        <fullName evidence="2">Uncharacterized protein</fullName>
    </submittedName>
</protein>
<evidence type="ECO:0000313" key="2">
    <source>
        <dbReference type="EMBL" id="GFO42276.1"/>
    </source>
</evidence>
<reference evidence="2 3" key="1">
    <citation type="journal article" date="2021" name="Elife">
        <title>Chloroplast acquisition without the gene transfer in kleptoplastic sea slugs, Plakobranchus ocellatus.</title>
        <authorList>
            <person name="Maeda T."/>
            <person name="Takahashi S."/>
            <person name="Yoshida T."/>
            <person name="Shimamura S."/>
            <person name="Takaki Y."/>
            <person name="Nagai Y."/>
            <person name="Toyoda A."/>
            <person name="Suzuki Y."/>
            <person name="Arimoto A."/>
            <person name="Ishii H."/>
            <person name="Satoh N."/>
            <person name="Nishiyama T."/>
            <person name="Hasebe M."/>
            <person name="Maruyama T."/>
            <person name="Minagawa J."/>
            <person name="Obokata J."/>
            <person name="Shigenobu S."/>
        </authorList>
    </citation>
    <scope>NUCLEOTIDE SEQUENCE [LARGE SCALE GENOMIC DNA]</scope>
</reference>
<feature type="compositionally biased region" description="Low complexity" evidence="1">
    <location>
        <begin position="162"/>
        <end position="172"/>
    </location>
</feature>
<gene>
    <name evidence="2" type="ORF">PoB_006878100</name>
</gene>
<comment type="caution">
    <text evidence="2">The sequence shown here is derived from an EMBL/GenBank/DDBJ whole genome shotgun (WGS) entry which is preliminary data.</text>
</comment>
<dbReference type="EMBL" id="BLXT01007780">
    <property type="protein sequence ID" value="GFO42276.1"/>
    <property type="molecule type" value="Genomic_DNA"/>
</dbReference>
<proteinExistence type="predicted"/>